<keyword evidence="2" id="KW-0175">Coiled coil</keyword>
<feature type="transmembrane region" description="Helical" evidence="3">
    <location>
        <begin position="7"/>
        <end position="27"/>
    </location>
</feature>
<evidence type="ECO:0000256" key="3">
    <source>
        <dbReference type="SAM" id="Phobius"/>
    </source>
</evidence>
<protein>
    <submittedName>
        <fullName evidence="6">Efflux RND transporter periplasmic adaptor subunit</fullName>
    </submittedName>
</protein>
<gene>
    <name evidence="6" type="ORF">V0U79_12095</name>
</gene>
<dbReference type="Pfam" id="PF25954">
    <property type="entry name" value="Beta-barrel_RND_2"/>
    <property type="match status" value="1"/>
</dbReference>
<dbReference type="InterPro" id="IPR058792">
    <property type="entry name" value="Beta-barrel_RND_2"/>
</dbReference>
<dbReference type="Gene3D" id="1.10.287.470">
    <property type="entry name" value="Helix hairpin bin"/>
    <property type="match status" value="1"/>
</dbReference>
<dbReference type="Proteomes" id="UP001354971">
    <property type="component" value="Unassembled WGS sequence"/>
</dbReference>
<proteinExistence type="inferred from homology"/>
<dbReference type="SUPFAM" id="SSF111369">
    <property type="entry name" value="HlyD-like secretion proteins"/>
    <property type="match status" value="1"/>
</dbReference>
<feature type="domain" description="Multidrug resistance protein MdtA-like barrel-sandwich hybrid" evidence="4">
    <location>
        <begin position="72"/>
        <end position="199"/>
    </location>
</feature>
<evidence type="ECO:0000256" key="2">
    <source>
        <dbReference type="SAM" id="Coils"/>
    </source>
</evidence>
<keyword evidence="3" id="KW-0812">Transmembrane</keyword>
<feature type="domain" description="CusB-like beta-barrel" evidence="5">
    <location>
        <begin position="207"/>
        <end position="273"/>
    </location>
</feature>
<reference evidence="6 7" key="1">
    <citation type="submission" date="2024-01" db="EMBL/GenBank/DDBJ databases">
        <title>Hyphobacterium bacterium isolated from marine sediment.</title>
        <authorList>
            <person name="Zhao S."/>
        </authorList>
    </citation>
    <scope>NUCLEOTIDE SEQUENCE [LARGE SCALE GENOMIC DNA]</scope>
    <source>
        <strain evidence="7">HN65</strain>
    </source>
</reference>
<dbReference type="EMBL" id="JAZDRP010000008">
    <property type="protein sequence ID" value="MEE2527111.1"/>
    <property type="molecule type" value="Genomic_DNA"/>
</dbReference>
<dbReference type="Gene3D" id="2.40.30.170">
    <property type="match status" value="1"/>
</dbReference>
<dbReference type="InterPro" id="IPR058625">
    <property type="entry name" value="MdtA-like_BSH"/>
</dbReference>
<evidence type="ECO:0000259" key="4">
    <source>
        <dbReference type="Pfam" id="PF25917"/>
    </source>
</evidence>
<feature type="coiled-coil region" evidence="2">
    <location>
        <begin position="106"/>
        <end position="171"/>
    </location>
</feature>
<dbReference type="RefSeq" id="WP_330199775.1">
    <property type="nucleotide sequence ID" value="NZ_JAZDRP010000008.1"/>
</dbReference>
<organism evidence="6 7">
    <name type="scientific">Hyphobacterium lacteum</name>
    <dbReference type="NCBI Taxonomy" id="3116575"/>
    <lineage>
        <taxon>Bacteria</taxon>
        <taxon>Pseudomonadati</taxon>
        <taxon>Pseudomonadota</taxon>
        <taxon>Alphaproteobacteria</taxon>
        <taxon>Maricaulales</taxon>
        <taxon>Maricaulaceae</taxon>
        <taxon>Hyphobacterium</taxon>
    </lineage>
</organism>
<dbReference type="Pfam" id="PF25917">
    <property type="entry name" value="BSH_RND"/>
    <property type="match status" value="1"/>
</dbReference>
<evidence type="ECO:0000259" key="5">
    <source>
        <dbReference type="Pfam" id="PF25954"/>
    </source>
</evidence>
<name>A0ABU7LT58_9PROT</name>
<evidence type="ECO:0000313" key="6">
    <source>
        <dbReference type="EMBL" id="MEE2527111.1"/>
    </source>
</evidence>
<evidence type="ECO:0000313" key="7">
    <source>
        <dbReference type="Proteomes" id="UP001354971"/>
    </source>
</evidence>
<accession>A0ABU7LT58</accession>
<dbReference type="PANTHER" id="PTHR30469">
    <property type="entry name" value="MULTIDRUG RESISTANCE PROTEIN MDTA"/>
    <property type="match status" value="1"/>
</dbReference>
<keyword evidence="3" id="KW-1133">Transmembrane helix</keyword>
<comment type="similarity">
    <text evidence="1">Belongs to the membrane fusion protein (MFP) (TC 8.A.1) family.</text>
</comment>
<keyword evidence="3" id="KW-0472">Membrane</keyword>
<dbReference type="PANTHER" id="PTHR30469:SF29">
    <property type="entry name" value="BLR2860 PROTEIN"/>
    <property type="match status" value="1"/>
</dbReference>
<sequence length="355" mass="38575">MQLNGRYFAALVITLIVSAFFLFGSLFNQRDNTRSEQDGQAPSRAPRVIYEIYEAGEQPALLVLRGRTEAIREVAVRAETGGRVVEAPAIEGAYVEEGDLLCRLDVDARQAALDQANADLRAAQQEYEGAVALGDRGYRSQNSIAALEAARDGARARLEAARQELDNIYIRAPFSGWFDRRAAEVGDFLARGEPCGVVLELDPVLAAAQVAERDIESLEVGMQGRARLVTGEIVEGTIRRIARQADQATRTFRTELAIANPDGELRAGVTAEIIIPLAARPAHRVPTTVLALNDDGNIGVRIIGEDNRVRFVEVEWLSDDAEGSWVSGLPDPAQVIIQGQDFVEDGAVVDAVRAE</sequence>
<dbReference type="Gene3D" id="2.40.420.20">
    <property type="match status" value="1"/>
</dbReference>
<comment type="caution">
    <text evidence="6">The sequence shown here is derived from an EMBL/GenBank/DDBJ whole genome shotgun (WGS) entry which is preliminary data.</text>
</comment>
<dbReference type="InterPro" id="IPR006143">
    <property type="entry name" value="RND_pump_MFP"/>
</dbReference>
<evidence type="ECO:0000256" key="1">
    <source>
        <dbReference type="ARBA" id="ARBA00009477"/>
    </source>
</evidence>
<dbReference type="NCBIfam" id="TIGR01730">
    <property type="entry name" value="RND_mfp"/>
    <property type="match status" value="1"/>
</dbReference>
<keyword evidence="7" id="KW-1185">Reference proteome</keyword>
<dbReference type="Gene3D" id="2.40.50.100">
    <property type="match status" value="1"/>
</dbReference>